<protein>
    <submittedName>
        <fullName evidence="1">Uncharacterized protein</fullName>
    </submittedName>
</protein>
<sequence length="98" mass="10545">MIGQAHGSLYDANSLFAKRTCNSLGLPQPLAVLGLPYSHTRCAIPLVWNGHNQKFGQGRPHFLSAISMAIQIISDIAAVVNFVNRLGVEECLKNGQAS</sequence>
<evidence type="ECO:0000313" key="1">
    <source>
        <dbReference type="EMBL" id="DAF86359.1"/>
    </source>
</evidence>
<organism evidence="1">
    <name type="scientific">Siphoviridae sp. ctmxA102</name>
    <dbReference type="NCBI Taxonomy" id="2825657"/>
    <lineage>
        <taxon>Viruses</taxon>
        <taxon>Duplodnaviria</taxon>
        <taxon>Heunggongvirae</taxon>
        <taxon>Uroviricota</taxon>
        <taxon>Caudoviricetes</taxon>
    </lineage>
</organism>
<reference evidence="1" key="1">
    <citation type="journal article" date="2021" name="Proc. Natl. Acad. Sci. U.S.A.">
        <title>A Catalog of Tens of Thousands of Viruses from Human Metagenomes Reveals Hidden Associations with Chronic Diseases.</title>
        <authorList>
            <person name="Tisza M.J."/>
            <person name="Buck C.B."/>
        </authorList>
    </citation>
    <scope>NUCLEOTIDE SEQUENCE</scope>
    <source>
        <strain evidence="1">CtmxA102</strain>
    </source>
</reference>
<accession>A0A8S5TW15</accession>
<dbReference type="EMBL" id="BK015943">
    <property type="protein sequence ID" value="DAF86359.1"/>
    <property type="molecule type" value="Genomic_DNA"/>
</dbReference>
<name>A0A8S5TW15_9CAUD</name>
<proteinExistence type="predicted"/>